<organism evidence="10 11">
    <name type="scientific">Fulvimonas soli</name>
    <dbReference type="NCBI Taxonomy" id="155197"/>
    <lineage>
        <taxon>Bacteria</taxon>
        <taxon>Pseudomonadati</taxon>
        <taxon>Pseudomonadota</taxon>
        <taxon>Gammaproteobacteria</taxon>
        <taxon>Lysobacterales</taxon>
        <taxon>Rhodanobacteraceae</taxon>
        <taxon>Fulvimonas</taxon>
    </lineage>
</organism>
<dbReference type="Proteomes" id="UP000245812">
    <property type="component" value="Unassembled WGS sequence"/>
</dbReference>
<dbReference type="InterPro" id="IPR058792">
    <property type="entry name" value="Beta-barrel_RND_2"/>
</dbReference>
<dbReference type="NCBIfam" id="TIGR01730">
    <property type="entry name" value="RND_mfp"/>
    <property type="match status" value="1"/>
</dbReference>
<dbReference type="EMBL" id="QGHC01000012">
    <property type="protein sequence ID" value="PWK83916.1"/>
    <property type="molecule type" value="Genomic_DNA"/>
</dbReference>
<keyword evidence="11" id="KW-1185">Reference proteome</keyword>
<dbReference type="Pfam" id="PF25917">
    <property type="entry name" value="BSH_RND"/>
    <property type="match status" value="1"/>
</dbReference>
<feature type="compositionally biased region" description="Basic and acidic residues" evidence="4">
    <location>
        <begin position="384"/>
        <end position="398"/>
    </location>
</feature>
<evidence type="ECO:0000256" key="4">
    <source>
        <dbReference type="SAM" id="MobiDB-lite"/>
    </source>
</evidence>
<dbReference type="GO" id="GO:0015562">
    <property type="term" value="F:efflux transmembrane transporter activity"/>
    <property type="evidence" value="ECO:0007669"/>
    <property type="project" value="TreeGrafter"/>
</dbReference>
<evidence type="ECO:0000259" key="9">
    <source>
        <dbReference type="Pfam" id="PF25967"/>
    </source>
</evidence>
<proteinExistence type="inferred from homology"/>
<dbReference type="Pfam" id="PF25967">
    <property type="entry name" value="RND-MFP_C"/>
    <property type="match status" value="1"/>
</dbReference>
<sequence length="398" mass="41266">MSDAIPTPSPQTRRRARLAGIVAAVVAALVVALGLIARGVEARKLRQWTDGQAVPTVNAVTPERGPAGDTLTLPGRLEAYARAPLYARVSGYVKAWKADIGTPVKAGQLLAELETPDVDQQLLQARADLASAQANAALARTTAERWQAMLASDSVSRQEVDEKTGDYAAKQALVNAAKANVDRLAATKDFARIVAPFDGVVTARNTDVGALVNAGAGGGPELFEVSDTRKLRVYVQVPQSYAPSVRPGAAAKLAVPEHPGRDFRARVEAVAQAVQASSGSMLVQLIVDNAAGELLPGGYANVSFTLPAPATALRIPASALVFDQQGLRVATLDGAGKVKFKTVSILRDLGKSVEIGSGLDPSDRVIDSPPDGLADGDAVQLAGKDADGKPAGKTHADA</sequence>
<comment type="subcellular location">
    <subcellularLocation>
        <location evidence="1">Cell envelope</location>
    </subcellularLocation>
</comment>
<dbReference type="Gene3D" id="2.40.30.170">
    <property type="match status" value="1"/>
</dbReference>
<dbReference type="Gene3D" id="1.10.287.470">
    <property type="entry name" value="Helix hairpin bin"/>
    <property type="match status" value="1"/>
</dbReference>
<dbReference type="AlphaFoldDB" id="A0A316HRG7"/>
<evidence type="ECO:0000256" key="1">
    <source>
        <dbReference type="ARBA" id="ARBA00004196"/>
    </source>
</evidence>
<feature type="domain" description="Multidrug resistance protein MdtA-like C-terminal permuted SH3" evidence="9">
    <location>
        <begin position="312"/>
        <end position="366"/>
    </location>
</feature>
<name>A0A316HRG7_9GAMM</name>
<dbReference type="Gene3D" id="2.40.50.100">
    <property type="match status" value="1"/>
</dbReference>
<feature type="domain" description="Multidrug resistance protein MdtA-like barrel-sandwich hybrid" evidence="7">
    <location>
        <begin position="86"/>
        <end position="215"/>
    </location>
</feature>
<keyword evidence="5" id="KW-1133">Transmembrane helix</keyword>
<feature type="transmembrane region" description="Helical" evidence="5">
    <location>
        <begin position="18"/>
        <end position="37"/>
    </location>
</feature>
<evidence type="ECO:0000256" key="3">
    <source>
        <dbReference type="ARBA" id="ARBA00022448"/>
    </source>
</evidence>
<comment type="similarity">
    <text evidence="2">Belongs to the membrane fusion protein (MFP) (TC 8.A.1) family.</text>
</comment>
<evidence type="ECO:0000259" key="7">
    <source>
        <dbReference type="Pfam" id="PF25917"/>
    </source>
</evidence>
<accession>A0A316HRG7</accession>
<dbReference type="GO" id="GO:1990281">
    <property type="term" value="C:efflux pump complex"/>
    <property type="evidence" value="ECO:0007669"/>
    <property type="project" value="TreeGrafter"/>
</dbReference>
<dbReference type="PANTHER" id="PTHR30469">
    <property type="entry name" value="MULTIDRUG RESISTANCE PROTEIN MDTA"/>
    <property type="match status" value="1"/>
</dbReference>
<feature type="domain" description="Multidrug resistance protein MdtA-like alpha-helical hairpin" evidence="6">
    <location>
        <begin position="121"/>
        <end position="182"/>
    </location>
</feature>
<dbReference type="InterPro" id="IPR058624">
    <property type="entry name" value="MdtA-like_HH"/>
</dbReference>
<evidence type="ECO:0000259" key="8">
    <source>
        <dbReference type="Pfam" id="PF25954"/>
    </source>
</evidence>
<keyword evidence="3" id="KW-0813">Transport</keyword>
<dbReference type="InterPro" id="IPR006143">
    <property type="entry name" value="RND_pump_MFP"/>
</dbReference>
<protein>
    <submittedName>
        <fullName evidence="10">RND family efflux transporter MFP subunit</fullName>
    </submittedName>
</protein>
<dbReference type="Pfam" id="PF25876">
    <property type="entry name" value="HH_MFP_RND"/>
    <property type="match status" value="1"/>
</dbReference>
<dbReference type="OrthoDB" id="9806939at2"/>
<dbReference type="InterPro" id="IPR058627">
    <property type="entry name" value="MdtA-like_C"/>
</dbReference>
<dbReference type="Gene3D" id="2.40.420.20">
    <property type="match status" value="1"/>
</dbReference>
<evidence type="ECO:0000313" key="11">
    <source>
        <dbReference type="Proteomes" id="UP000245812"/>
    </source>
</evidence>
<keyword evidence="5" id="KW-0812">Transmembrane</keyword>
<dbReference type="InterPro" id="IPR058625">
    <property type="entry name" value="MdtA-like_BSH"/>
</dbReference>
<dbReference type="PANTHER" id="PTHR30469:SF37">
    <property type="entry name" value="RAGD PROTEIN"/>
    <property type="match status" value="1"/>
</dbReference>
<dbReference type="Pfam" id="PF25954">
    <property type="entry name" value="Beta-barrel_RND_2"/>
    <property type="match status" value="1"/>
</dbReference>
<keyword evidence="5" id="KW-0472">Membrane</keyword>
<evidence type="ECO:0000313" key="10">
    <source>
        <dbReference type="EMBL" id="PWK83916.1"/>
    </source>
</evidence>
<reference evidence="10 11" key="1">
    <citation type="submission" date="2018-05" db="EMBL/GenBank/DDBJ databases">
        <title>Genomic Encyclopedia of Type Strains, Phase IV (KMG-IV): sequencing the most valuable type-strain genomes for metagenomic binning, comparative biology and taxonomic classification.</title>
        <authorList>
            <person name="Goeker M."/>
        </authorList>
    </citation>
    <scope>NUCLEOTIDE SEQUENCE [LARGE SCALE GENOMIC DNA]</scope>
    <source>
        <strain evidence="10 11">DSM 14263</strain>
    </source>
</reference>
<comment type="caution">
    <text evidence="10">The sequence shown here is derived from an EMBL/GenBank/DDBJ whole genome shotgun (WGS) entry which is preliminary data.</text>
</comment>
<gene>
    <name evidence="10" type="ORF">C7456_11263</name>
</gene>
<dbReference type="FunFam" id="2.40.30.170:FF:000010">
    <property type="entry name" value="Efflux RND transporter periplasmic adaptor subunit"/>
    <property type="match status" value="1"/>
</dbReference>
<feature type="region of interest" description="Disordered" evidence="4">
    <location>
        <begin position="358"/>
        <end position="398"/>
    </location>
</feature>
<feature type="domain" description="CusB-like beta-barrel" evidence="8">
    <location>
        <begin position="234"/>
        <end position="305"/>
    </location>
</feature>
<dbReference type="SUPFAM" id="SSF111369">
    <property type="entry name" value="HlyD-like secretion proteins"/>
    <property type="match status" value="1"/>
</dbReference>
<evidence type="ECO:0000256" key="2">
    <source>
        <dbReference type="ARBA" id="ARBA00009477"/>
    </source>
</evidence>
<evidence type="ECO:0000259" key="6">
    <source>
        <dbReference type="Pfam" id="PF25876"/>
    </source>
</evidence>
<dbReference type="RefSeq" id="WP_109724469.1">
    <property type="nucleotide sequence ID" value="NZ_MSZV01000117.1"/>
</dbReference>
<evidence type="ECO:0000256" key="5">
    <source>
        <dbReference type="SAM" id="Phobius"/>
    </source>
</evidence>